<comment type="caution">
    <text evidence="1">The sequence shown here is derived from an EMBL/GenBank/DDBJ whole genome shotgun (WGS) entry which is preliminary data.</text>
</comment>
<evidence type="ECO:0000313" key="1">
    <source>
        <dbReference type="EMBL" id="MEQ2222644.1"/>
    </source>
</evidence>
<dbReference type="Proteomes" id="UP001482620">
    <property type="component" value="Unassembled WGS sequence"/>
</dbReference>
<organism evidence="1 2">
    <name type="scientific">Ilyodon furcidens</name>
    <name type="common">goldbreast splitfin</name>
    <dbReference type="NCBI Taxonomy" id="33524"/>
    <lineage>
        <taxon>Eukaryota</taxon>
        <taxon>Metazoa</taxon>
        <taxon>Chordata</taxon>
        <taxon>Craniata</taxon>
        <taxon>Vertebrata</taxon>
        <taxon>Euteleostomi</taxon>
        <taxon>Actinopterygii</taxon>
        <taxon>Neopterygii</taxon>
        <taxon>Teleostei</taxon>
        <taxon>Neoteleostei</taxon>
        <taxon>Acanthomorphata</taxon>
        <taxon>Ovalentaria</taxon>
        <taxon>Atherinomorphae</taxon>
        <taxon>Cyprinodontiformes</taxon>
        <taxon>Goodeidae</taxon>
        <taxon>Ilyodon</taxon>
    </lineage>
</organism>
<name>A0ABV0SQQ9_9TELE</name>
<evidence type="ECO:0000313" key="2">
    <source>
        <dbReference type="Proteomes" id="UP001482620"/>
    </source>
</evidence>
<keyword evidence="2" id="KW-1185">Reference proteome</keyword>
<accession>A0ABV0SQQ9</accession>
<reference evidence="1 2" key="1">
    <citation type="submission" date="2021-06" db="EMBL/GenBank/DDBJ databases">
        <authorList>
            <person name="Palmer J.M."/>
        </authorList>
    </citation>
    <scope>NUCLEOTIDE SEQUENCE [LARGE SCALE GENOMIC DNA]</scope>
    <source>
        <strain evidence="2">if_2019</strain>
        <tissue evidence="1">Muscle</tissue>
    </source>
</reference>
<gene>
    <name evidence="1" type="ORF">ILYODFUR_028398</name>
</gene>
<dbReference type="EMBL" id="JAHRIQ010003874">
    <property type="protein sequence ID" value="MEQ2222644.1"/>
    <property type="molecule type" value="Genomic_DNA"/>
</dbReference>
<protein>
    <submittedName>
        <fullName evidence="1">Uncharacterized protein</fullName>
    </submittedName>
</protein>
<sequence length="130" mass="15012">MWQEVDQFKGAEYFRKALYLTMRLSSSQTISSPHPLSANHPARLRLKDLHSWKLVALQLSFDPPPPHLRHHAPNSFWLPSLLWPPLHHQCLDPGEDVSNPNSTMFIQAHVILSFHVFCRALSTKELKICQ</sequence>
<proteinExistence type="predicted"/>